<dbReference type="SUPFAM" id="SSF52172">
    <property type="entry name" value="CheY-like"/>
    <property type="match status" value="1"/>
</dbReference>
<dbReference type="RefSeq" id="WP_290332095.1">
    <property type="nucleotide sequence ID" value="NZ_JAUFPU010000005.1"/>
</dbReference>
<dbReference type="EMBL" id="JAUFPU010000005">
    <property type="protein sequence ID" value="MDN3576534.1"/>
    <property type="molecule type" value="Genomic_DNA"/>
</dbReference>
<protein>
    <submittedName>
        <fullName evidence="4">Response regulator</fullName>
    </submittedName>
</protein>
<name>A0ABT8B2T1_9NEIS</name>
<keyword evidence="1 2" id="KW-0597">Phosphoprotein</keyword>
<dbReference type="SMART" id="SM00448">
    <property type="entry name" value="REC"/>
    <property type="match status" value="1"/>
</dbReference>
<reference evidence="4" key="1">
    <citation type="journal article" date="2014" name="Int. J. Syst. Evol. Microbiol.">
        <title>Complete genome of a new Firmicutes species belonging to the dominant human colonic microbiota ('Ruminococcus bicirculans') reveals two chromosomes and a selective capacity to utilize plant glucans.</title>
        <authorList>
            <consortium name="NISC Comparative Sequencing Program"/>
            <person name="Wegmann U."/>
            <person name="Louis P."/>
            <person name="Goesmann A."/>
            <person name="Henrissat B."/>
            <person name="Duncan S.H."/>
            <person name="Flint H.J."/>
        </authorList>
    </citation>
    <scope>NUCLEOTIDE SEQUENCE</scope>
    <source>
        <strain evidence="4">CECT 7703</strain>
    </source>
</reference>
<dbReference type="Gene3D" id="3.40.50.2300">
    <property type="match status" value="1"/>
</dbReference>
<evidence type="ECO:0000259" key="3">
    <source>
        <dbReference type="PROSITE" id="PS50110"/>
    </source>
</evidence>
<reference evidence="4" key="2">
    <citation type="submission" date="2023-06" db="EMBL/GenBank/DDBJ databases">
        <authorList>
            <person name="Lucena T."/>
            <person name="Sun Q."/>
        </authorList>
    </citation>
    <scope>NUCLEOTIDE SEQUENCE</scope>
    <source>
        <strain evidence="4">CECT 7703</strain>
    </source>
</reference>
<dbReference type="PANTHER" id="PTHR44591:SF19">
    <property type="entry name" value="TWO-COMPONENT RESPONSE REGULATOR-RELATED"/>
    <property type="match status" value="1"/>
</dbReference>
<evidence type="ECO:0000313" key="5">
    <source>
        <dbReference type="Proteomes" id="UP001180081"/>
    </source>
</evidence>
<evidence type="ECO:0000313" key="4">
    <source>
        <dbReference type="EMBL" id="MDN3576534.1"/>
    </source>
</evidence>
<dbReference type="PANTHER" id="PTHR44591">
    <property type="entry name" value="STRESS RESPONSE REGULATOR PROTEIN 1"/>
    <property type="match status" value="1"/>
</dbReference>
<dbReference type="PROSITE" id="PS50110">
    <property type="entry name" value="RESPONSE_REGULATORY"/>
    <property type="match status" value="1"/>
</dbReference>
<feature type="domain" description="Response regulatory" evidence="3">
    <location>
        <begin position="4"/>
        <end position="119"/>
    </location>
</feature>
<dbReference type="InterPro" id="IPR011006">
    <property type="entry name" value="CheY-like_superfamily"/>
</dbReference>
<feature type="modified residue" description="4-aspartylphosphate" evidence="2">
    <location>
        <position position="53"/>
    </location>
</feature>
<dbReference type="CDD" id="cd17569">
    <property type="entry name" value="REC_HupR-like"/>
    <property type="match status" value="1"/>
</dbReference>
<dbReference type="Pfam" id="PF00072">
    <property type="entry name" value="Response_reg"/>
    <property type="match status" value="1"/>
</dbReference>
<comment type="caution">
    <text evidence="4">The sequence shown here is derived from an EMBL/GenBank/DDBJ whole genome shotgun (WGS) entry which is preliminary data.</text>
</comment>
<gene>
    <name evidence="4" type="ORF">QWZ03_07115</name>
</gene>
<keyword evidence="5" id="KW-1185">Reference proteome</keyword>
<sequence length="273" mass="29595">MDRVLLVVDDEANILSALGRLFRRDGYTILSAGSGQEGLALLNKTTVGVIISDQRMPGMTGTEFLSLAKEIQPDSVRIVLSGYTELNSVTDAINRGSVFRFLTKPWEDDLLREQVAAAFAHYELKINYENLSKELLLKNAALEKATQLLESALVGAEGERDFGMSVLKVTQQVLHQAPVAVVGYAQDGTVAVSNQMASRLFPELCVGLGINGALPPAIRTTLASGQAQGYHAMPDGHRYFYQATPFKVGDAELGMILTLIPLLDNAEKTGLDR</sequence>
<proteinExistence type="predicted"/>
<evidence type="ECO:0000256" key="1">
    <source>
        <dbReference type="ARBA" id="ARBA00022553"/>
    </source>
</evidence>
<dbReference type="InterPro" id="IPR050595">
    <property type="entry name" value="Bact_response_regulator"/>
</dbReference>
<accession>A0ABT8B2T1</accession>
<dbReference type="InterPro" id="IPR001789">
    <property type="entry name" value="Sig_transdc_resp-reg_receiver"/>
</dbReference>
<dbReference type="Proteomes" id="UP001180081">
    <property type="component" value="Unassembled WGS sequence"/>
</dbReference>
<organism evidence="4 5">
    <name type="scientific">Chitinimonas viridis</name>
    <dbReference type="NCBI Taxonomy" id="664880"/>
    <lineage>
        <taxon>Bacteria</taxon>
        <taxon>Pseudomonadati</taxon>
        <taxon>Pseudomonadota</taxon>
        <taxon>Betaproteobacteria</taxon>
        <taxon>Neisseriales</taxon>
        <taxon>Chitinibacteraceae</taxon>
        <taxon>Chitinimonas</taxon>
    </lineage>
</organism>
<evidence type="ECO:0000256" key="2">
    <source>
        <dbReference type="PROSITE-ProRule" id="PRU00169"/>
    </source>
</evidence>